<sequence>MKEIDQLPKHVRQICRQLNDFVGSGKRNVSGAYLPWNTFSEDEKKEIFEHIRAWENRGYLEIIGLLDEWESEKVCYRMNNFIYALEPLPSNWLREN</sequence>
<name>A0ABU1AZZ3_9BACT</name>
<keyword evidence="2" id="KW-1185">Reference proteome</keyword>
<evidence type="ECO:0000313" key="2">
    <source>
        <dbReference type="Proteomes" id="UP001225316"/>
    </source>
</evidence>
<dbReference type="Proteomes" id="UP001225316">
    <property type="component" value="Unassembled WGS sequence"/>
</dbReference>
<comment type="caution">
    <text evidence="1">The sequence shown here is derived from an EMBL/GenBank/DDBJ whole genome shotgun (WGS) entry which is preliminary data.</text>
</comment>
<protein>
    <submittedName>
        <fullName evidence="1">Uncharacterized protein</fullName>
    </submittedName>
</protein>
<dbReference type="RefSeq" id="WP_308952648.1">
    <property type="nucleotide sequence ID" value="NZ_JARXHW010000132.1"/>
</dbReference>
<evidence type="ECO:0000313" key="1">
    <source>
        <dbReference type="EMBL" id="MDQ8209730.1"/>
    </source>
</evidence>
<proteinExistence type="predicted"/>
<reference evidence="1 2" key="1">
    <citation type="submission" date="2023-04" db="EMBL/GenBank/DDBJ databases">
        <title>A novel bacteria isolated from coastal sediment.</title>
        <authorList>
            <person name="Liu X.-J."/>
            <person name="Du Z.-J."/>
        </authorList>
    </citation>
    <scope>NUCLEOTIDE SEQUENCE [LARGE SCALE GENOMIC DNA]</scope>
    <source>
        <strain evidence="1 2">SDUM461003</strain>
    </source>
</reference>
<accession>A0ABU1AZZ3</accession>
<gene>
    <name evidence="1" type="ORF">QEH52_19585</name>
</gene>
<dbReference type="EMBL" id="JARXHW010000132">
    <property type="protein sequence ID" value="MDQ8209730.1"/>
    <property type="molecule type" value="Genomic_DNA"/>
</dbReference>
<organism evidence="1 2">
    <name type="scientific">Thalassobacterium maritimum</name>
    <dbReference type="NCBI Taxonomy" id="3041265"/>
    <lineage>
        <taxon>Bacteria</taxon>
        <taxon>Pseudomonadati</taxon>
        <taxon>Verrucomicrobiota</taxon>
        <taxon>Opitutia</taxon>
        <taxon>Puniceicoccales</taxon>
        <taxon>Coraliomargaritaceae</taxon>
        <taxon>Thalassobacterium</taxon>
    </lineage>
</organism>